<evidence type="ECO:0000256" key="1">
    <source>
        <dbReference type="SAM" id="SignalP"/>
    </source>
</evidence>
<dbReference type="Proteomes" id="UP000294980">
    <property type="component" value="Unassembled WGS sequence"/>
</dbReference>
<name>A0A4R2KVT8_9GAMM</name>
<keyword evidence="1" id="KW-0732">Signal</keyword>
<dbReference type="AlphaFoldDB" id="A0A4R2KVT8"/>
<gene>
    <name evidence="2" type="ORF">EV688_11461</name>
</gene>
<dbReference type="PANTHER" id="PTHR22939">
    <property type="entry name" value="SERINE PROTEASE FAMILY S1C HTRA-RELATED"/>
    <property type="match status" value="1"/>
</dbReference>
<dbReference type="Gene3D" id="2.40.10.10">
    <property type="entry name" value="Trypsin-like serine proteases"/>
    <property type="match status" value="2"/>
</dbReference>
<feature type="signal peptide" evidence="1">
    <location>
        <begin position="1"/>
        <end position="20"/>
    </location>
</feature>
<proteinExistence type="predicted"/>
<dbReference type="InterPro" id="IPR043504">
    <property type="entry name" value="Peptidase_S1_PA_chymotrypsin"/>
</dbReference>
<dbReference type="Pfam" id="PF13365">
    <property type="entry name" value="Trypsin_2"/>
    <property type="match status" value="1"/>
</dbReference>
<sequence>MQAVLKIVCLLLLAAGVASARELPDVIDEVRPAIVGVGTAYPPRQPIAGQRPNQLMGTGFSVGDGQLIVTNDHVLPEELDYENRQSLAVFAGRGRDARVHVARVVARDKEHDLAILRIEGTRLPTLSLGDSGTVREGETMAFTGFPIGAVLGLYPVTHLGIVSSITPVVRTAGDSSELTALQLQRMRNRYDVFQLDAIAYPGNSGSPVFRPESGEVIGVVNSVFVKETREAVLERPSGISYAIPVEYVHALMESIGGGD</sequence>
<dbReference type="InterPro" id="IPR009003">
    <property type="entry name" value="Peptidase_S1_PA"/>
</dbReference>
<evidence type="ECO:0000313" key="3">
    <source>
        <dbReference type="Proteomes" id="UP000294980"/>
    </source>
</evidence>
<comment type="caution">
    <text evidence="2">The sequence shown here is derived from an EMBL/GenBank/DDBJ whole genome shotgun (WGS) entry which is preliminary data.</text>
</comment>
<dbReference type="RefSeq" id="WP_117319043.1">
    <property type="nucleotide sequence ID" value="NZ_QQSW01000018.1"/>
</dbReference>
<dbReference type="SUPFAM" id="SSF50494">
    <property type="entry name" value="Trypsin-like serine proteases"/>
    <property type="match status" value="1"/>
</dbReference>
<dbReference type="EMBL" id="SLWX01000014">
    <property type="protein sequence ID" value="TCO74348.1"/>
    <property type="molecule type" value="Genomic_DNA"/>
</dbReference>
<dbReference type="OrthoDB" id="212300at2"/>
<protein>
    <submittedName>
        <fullName evidence="2">Trypsin-like peptidase</fullName>
    </submittedName>
</protein>
<keyword evidence="3" id="KW-1185">Reference proteome</keyword>
<feature type="chain" id="PRO_5020942983" evidence="1">
    <location>
        <begin position="21"/>
        <end position="259"/>
    </location>
</feature>
<evidence type="ECO:0000313" key="2">
    <source>
        <dbReference type="EMBL" id="TCO74348.1"/>
    </source>
</evidence>
<accession>A0A4R2KVT8</accession>
<reference evidence="2 3" key="1">
    <citation type="submission" date="2019-03" db="EMBL/GenBank/DDBJ databases">
        <title>Genomic Encyclopedia of Type Strains, Phase IV (KMG-IV): sequencing the most valuable type-strain genomes for metagenomic binning, comparative biology and taxonomic classification.</title>
        <authorList>
            <person name="Goeker M."/>
        </authorList>
    </citation>
    <scope>NUCLEOTIDE SEQUENCE [LARGE SCALE GENOMIC DNA]</scope>
    <source>
        <strain evidence="2 3">DSM 23344</strain>
    </source>
</reference>
<dbReference type="PANTHER" id="PTHR22939:SF129">
    <property type="entry name" value="SERINE PROTEASE HTRA2, MITOCHONDRIAL"/>
    <property type="match status" value="1"/>
</dbReference>
<organism evidence="2 3">
    <name type="scientific">Chromatocurvus halotolerans</name>
    <dbReference type="NCBI Taxonomy" id="1132028"/>
    <lineage>
        <taxon>Bacteria</taxon>
        <taxon>Pseudomonadati</taxon>
        <taxon>Pseudomonadota</taxon>
        <taxon>Gammaproteobacteria</taxon>
        <taxon>Cellvibrionales</taxon>
        <taxon>Halieaceae</taxon>
        <taxon>Chromatocurvus</taxon>
    </lineage>
</organism>